<dbReference type="RefSeq" id="WP_188381608.1">
    <property type="nucleotide sequence ID" value="NZ_BMDI01000002.1"/>
</dbReference>
<comment type="caution">
    <text evidence="1">The sequence shown here is derived from an EMBL/GenBank/DDBJ whole genome shotgun (WGS) entry which is preliminary data.</text>
</comment>
<reference evidence="2" key="1">
    <citation type="journal article" date="2019" name="Int. J. Syst. Evol. Microbiol.">
        <title>The Global Catalogue of Microorganisms (GCM) 10K type strain sequencing project: providing services to taxonomists for standard genome sequencing and annotation.</title>
        <authorList>
            <consortium name="The Broad Institute Genomics Platform"/>
            <consortium name="The Broad Institute Genome Sequencing Center for Infectious Disease"/>
            <person name="Wu L."/>
            <person name="Ma J."/>
        </authorList>
    </citation>
    <scope>NUCLEOTIDE SEQUENCE [LARGE SCALE GENOMIC DNA]</scope>
    <source>
        <strain evidence="2">CCM 2767</strain>
    </source>
</reference>
<evidence type="ECO:0000313" key="2">
    <source>
        <dbReference type="Proteomes" id="UP000642180"/>
    </source>
</evidence>
<dbReference type="EMBL" id="BMDI01000002">
    <property type="protein sequence ID" value="GGI20498.1"/>
    <property type="molecule type" value="Genomic_DNA"/>
</dbReference>
<dbReference type="Proteomes" id="UP000642180">
    <property type="component" value="Unassembled WGS sequence"/>
</dbReference>
<keyword evidence="2" id="KW-1185">Reference proteome</keyword>
<proteinExistence type="predicted"/>
<gene>
    <name evidence="1" type="ORF">GCM10008066_24330</name>
</gene>
<dbReference type="AlphaFoldDB" id="A0A8J3AZW9"/>
<dbReference type="Gene3D" id="1.10.30.50">
    <property type="match status" value="1"/>
</dbReference>
<name>A0A8J3AZW9_9BURK</name>
<accession>A0A8J3AZW9</accession>
<evidence type="ECO:0000313" key="1">
    <source>
        <dbReference type="EMBL" id="GGI20498.1"/>
    </source>
</evidence>
<sequence length="262" mass="30298">MLKLKRLLGPNKQVREKMAALNPDFEAVKKEIRAAQVHYLKGPRGPNVLVPLGLDINLTKWIEERYKSAPKALSLNWIKDARKEHKLTACPMCGGSSVSTLDHVLPKREYPEFAVLSYNLVPSCDGCQRRRSSKGKSIEFVHPYFDHKMLDALRLTVRFSPPFEAVLFNVVPEGLIGGELIRMQTHLDECLPGDLFKREMNSHWRIWHMRCFRAGQHETFLRLQEDLKDEEFLTMNSWKVAFMRGLLKDKSALSWMEINPIV</sequence>
<protein>
    <recommendedName>
        <fullName evidence="3">HNH endonuclease</fullName>
    </recommendedName>
</protein>
<evidence type="ECO:0008006" key="3">
    <source>
        <dbReference type="Google" id="ProtNLM"/>
    </source>
</evidence>
<organism evidence="1 2">
    <name type="scientific">Oxalicibacterium faecigallinarum</name>
    <dbReference type="NCBI Taxonomy" id="573741"/>
    <lineage>
        <taxon>Bacteria</taxon>
        <taxon>Pseudomonadati</taxon>
        <taxon>Pseudomonadota</taxon>
        <taxon>Betaproteobacteria</taxon>
        <taxon>Burkholderiales</taxon>
        <taxon>Oxalobacteraceae</taxon>
        <taxon>Oxalicibacterium</taxon>
    </lineage>
</organism>